<protein>
    <submittedName>
        <fullName evidence="1">Uncharacterized protein</fullName>
    </submittedName>
</protein>
<proteinExistence type="predicted"/>
<evidence type="ECO:0000313" key="1">
    <source>
        <dbReference type="EMBL" id="CDW51241.1"/>
    </source>
</evidence>
<feature type="non-terminal residue" evidence="1">
    <location>
        <position position="1"/>
    </location>
</feature>
<name>A0A0K2VLX2_LEPSM</name>
<accession>A0A0K2VLX2</accession>
<reference evidence="1" key="1">
    <citation type="submission" date="2014-05" db="EMBL/GenBank/DDBJ databases">
        <authorList>
            <person name="Chronopoulou M."/>
        </authorList>
    </citation>
    <scope>NUCLEOTIDE SEQUENCE</scope>
    <source>
        <tissue evidence="1">Whole organism</tissue>
    </source>
</reference>
<dbReference type="EMBL" id="HACA01033879">
    <property type="protein sequence ID" value="CDW51241.1"/>
    <property type="molecule type" value="Transcribed_RNA"/>
</dbReference>
<sequence>TPTKFSPDQTPIYYYKSLITFDVLHQNALPGLLLQYNVWSKIIHRYIQIAAFCSCVQDTIPSVNKGHERGAIRDKKIVNIPLPYFEACQPL</sequence>
<feature type="non-terminal residue" evidence="1">
    <location>
        <position position="91"/>
    </location>
</feature>
<organism evidence="1">
    <name type="scientific">Lepeophtheirus salmonis</name>
    <name type="common">Salmon louse</name>
    <name type="synonym">Caligus salmonis</name>
    <dbReference type="NCBI Taxonomy" id="72036"/>
    <lineage>
        <taxon>Eukaryota</taxon>
        <taxon>Metazoa</taxon>
        <taxon>Ecdysozoa</taxon>
        <taxon>Arthropoda</taxon>
        <taxon>Crustacea</taxon>
        <taxon>Multicrustacea</taxon>
        <taxon>Hexanauplia</taxon>
        <taxon>Copepoda</taxon>
        <taxon>Siphonostomatoida</taxon>
        <taxon>Caligidae</taxon>
        <taxon>Lepeophtheirus</taxon>
    </lineage>
</organism>
<dbReference type="AlphaFoldDB" id="A0A0K2VLX2"/>